<protein>
    <submittedName>
        <fullName evidence="4">MFS transporter</fullName>
    </submittedName>
</protein>
<accession>A0A255EHJ2</accession>
<evidence type="ECO:0000313" key="4">
    <source>
        <dbReference type="EMBL" id="OYN89095.1"/>
    </source>
</evidence>
<dbReference type="AlphaFoldDB" id="A0A255EHJ2"/>
<dbReference type="OrthoDB" id="9764961at2"/>
<reference evidence="4 5" key="1">
    <citation type="submission" date="2017-07" db="EMBL/GenBank/DDBJ databases">
        <title>Draft whole genome sequences of clinical Proprionibacteriaceae strains.</title>
        <authorList>
            <person name="Bernier A.-M."/>
            <person name="Bernard K."/>
            <person name="Domingo M.-C."/>
        </authorList>
    </citation>
    <scope>NUCLEOTIDE SEQUENCE [LARGE SCALE GENOMIC DNA]</scope>
    <source>
        <strain evidence="4 5">NML 150081</strain>
    </source>
</reference>
<evidence type="ECO:0000256" key="1">
    <source>
        <dbReference type="ARBA" id="ARBA00022603"/>
    </source>
</evidence>
<keyword evidence="5" id="KW-1185">Reference proteome</keyword>
<dbReference type="PANTHER" id="PTHR47816:SF4">
    <property type="entry name" value="RIBOSOMAL RNA SMALL SUBUNIT METHYLTRANSFERASE C"/>
    <property type="match status" value="1"/>
</dbReference>
<gene>
    <name evidence="4" type="ORF">CGZ91_12600</name>
</gene>
<dbReference type="EMBL" id="NMVJ01000010">
    <property type="protein sequence ID" value="OYN89095.1"/>
    <property type="molecule type" value="Genomic_DNA"/>
</dbReference>
<dbReference type="GO" id="GO:0008757">
    <property type="term" value="F:S-adenosylmethionine-dependent methyltransferase activity"/>
    <property type="evidence" value="ECO:0007669"/>
    <property type="project" value="InterPro"/>
</dbReference>
<dbReference type="RefSeq" id="WP_094455639.1">
    <property type="nucleotide sequence ID" value="NZ_NMVJ01000010.1"/>
</dbReference>
<evidence type="ECO:0000259" key="3">
    <source>
        <dbReference type="Pfam" id="PF05175"/>
    </source>
</evidence>
<proteinExistence type="predicted"/>
<keyword evidence="2" id="KW-0808">Transferase</keyword>
<evidence type="ECO:0000313" key="5">
    <source>
        <dbReference type="Proteomes" id="UP000216300"/>
    </source>
</evidence>
<dbReference type="Proteomes" id="UP000216300">
    <property type="component" value="Unassembled WGS sequence"/>
</dbReference>
<sequence>MSHYFGSPTGAYVMREVAAELAGERRTVRTASGVFSADGLDHATAILLRTVPAPTRGTVVDLGCGWGPIALHLALSEPGVEVVAVDVNPRARELCAINAELLGVADRVRVLTPEQAPKRYDELWSNPPIRIGKPALHALLLEWLPRVELAHLVVGKNLGADSLARWLAEQGWPCERLASSKGFRVFEARRGTPAESVHTAE</sequence>
<dbReference type="InterPro" id="IPR007848">
    <property type="entry name" value="Small_mtfrase_dom"/>
</dbReference>
<dbReference type="CDD" id="cd02440">
    <property type="entry name" value="AdoMet_MTases"/>
    <property type="match status" value="1"/>
</dbReference>
<feature type="domain" description="Methyltransferase small" evidence="3">
    <location>
        <begin position="27"/>
        <end position="135"/>
    </location>
</feature>
<dbReference type="GO" id="GO:0032259">
    <property type="term" value="P:methylation"/>
    <property type="evidence" value="ECO:0007669"/>
    <property type="project" value="UniProtKB-KW"/>
</dbReference>
<dbReference type="InterPro" id="IPR046977">
    <property type="entry name" value="RsmC/RlmG"/>
</dbReference>
<name>A0A255EHJ2_9ACTN</name>
<keyword evidence="1" id="KW-0489">Methyltransferase</keyword>
<dbReference type="Pfam" id="PF05175">
    <property type="entry name" value="MTS"/>
    <property type="match status" value="1"/>
</dbReference>
<dbReference type="Gene3D" id="3.40.50.150">
    <property type="entry name" value="Vaccinia Virus protein VP39"/>
    <property type="match status" value="1"/>
</dbReference>
<dbReference type="PANTHER" id="PTHR47816">
    <property type="entry name" value="RIBOSOMAL RNA SMALL SUBUNIT METHYLTRANSFERASE C"/>
    <property type="match status" value="1"/>
</dbReference>
<comment type="caution">
    <text evidence="4">The sequence shown here is derived from an EMBL/GenBank/DDBJ whole genome shotgun (WGS) entry which is preliminary data.</text>
</comment>
<organism evidence="4 5">
    <name type="scientific">Parenemella sanctibonifatiensis</name>
    <dbReference type="NCBI Taxonomy" id="2016505"/>
    <lineage>
        <taxon>Bacteria</taxon>
        <taxon>Bacillati</taxon>
        <taxon>Actinomycetota</taxon>
        <taxon>Actinomycetes</taxon>
        <taxon>Propionibacteriales</taxon>
        <taxon>Propionibacteriaceae</taxon>
        <taxon>Parenemella</taxon>
    </lineage>
</organism>
<dbReference type="SUPFAM" id="SSF53335">
    <property type="entry name" value="S-adenosyl-L-methionine-dependent methyltransferases"/>
    <property type="match status" value="1"/>
</dbReference>
<dbReference type="InterPro" id="IPR029063">
    <property type="entry name" value="SAM-dependent_MTases_sf"/>
</dbReference>
<evidence type="ECO:0000256" key="2">
    <source>
        <dbReference type="ARBA" id="ARBA00022679"/>
    </source>
</evidence>